<dbReference type="AlphaFoldDB" id="A0A2A9DLM8"/>
<organism evidence="1 2">
    <name type="scientific">Corynebacterium renale</name>
    <dbReference type="NCBI Taxonomy" id="1724"/>
    <lineage>
        <taxon>Bacteria</taxon>
        <taxon>Bacillati</taxon>
        <taxon>Actinomycetota</taxon>
        <taxon>Actinomycetes</taxon>
        <taxon>Mycobacteriales</taxon>
        <taxon>Corynebacteriaceae</taxon>
        <taxon>Corynebacterium</taxon>
    </lineage>
</organism>
<proteinExistence type="predicted"/>
<evidence type="ECO:0000313" key="2">
    <source>
        <dbReference type="Proteomes" id="UP000221653"/>
    </source>
</evidence>
<sequence length="143" mass="15891">MPISQSVQRGSRLRPIPGLVLLSTLDVAPPPRPAESEPEAVDPAIVALVRARCQVVFEVLIRSRPNSLIHWPTYSPFINKMLRNTRLRHPAGKAVEITHLDPDVSTKYDIRFVNFHGIVRTGGHAYAFVGKVVGKTLVELQII</sequence>
<accession>A0A2A9DLM8</accession>
<dbReference type="EMBL" id="PDJF01000001">
    <property type="protein sequence ID" value="PFG27085.1"/>
    <property type="molecule type" value="Genomic_DNA"/>
</dbReference>
<protein>
    <submittedName>
        <fullName evidence="1">Uncharacterized protein</fullName>
    </submittedName>
</protein>
<comment type="caution">
    <text evidence="1">The sequence shown here is derived from an EMBL/GenBank/DDBJ whole genome shotgun (WGS) entry which is preliminary data.</text>
</comment>
<dbReference type="STRING" id="1724.GCA_001044175_00238"/>
<dbReference type="RefSeq" id="WP_048381411.1">
    <property type="nucleotide sequence ID" value="NZ_LDYE01000011.1"/>
</dbReference>
<gene>
    <name evidence="1" type="ORF">ATK06_0133</name>
</gene>
<keyword evidence="2" id="KW-1185">Reference proteome</keyword>
<dbReference type="Proteomes" id="UP000221653">
    <property type="component" value="Unassembled WGS sequence"/>
</dbReference>
<name>A0A2A9DLM8_9CORY</name>
<reference evidence="1 2" key="1">
    <citation type="submission" date="2017-10" db="EMBL/GenBank/DDBJ databases">
        <title>Sequencing the genomes of 1000 actinobacteria strains.</title>
        <authorList>
            <person name="Klenk H.-P."/>
        </authorList>
    </citation>
    <scope>NUCLEOTIDE SEQUENCE [LARGE SCALE GENOMIC DNA]</scope>
    <source>
        <strain evidence="1 2">DSM 20688</strain>
    </source>
</reference>
<evidence type="ECO:0000313" key="1">
    <source>
        <dbReference type="EMBL" id="PFG27085.1"/>
    </source>
</evidence>